<dbReference type="AlphaFoldDB" id="D9PHA1"/>
<dbReference type="Gene3D" id="3.40.50.300">
    <property type="entry name" value="P-loop containing nucleotide triphosphate hydrolases"/>
    <property type="match status" value="1"/>
</dbReference>
<evidence type="ECO:0000313" key="1">
    <source>
        <dbReference type="EMBL" id="EFK97066.1"/>
    </source>
</evidence>
<dbReference type="EMBL" id="ADZX01000359">
    <property type="protein sequence ID" value="EFK97066.1"/>
    <property type="molecule type" value="Genomic_DNA"/>
</dbReference>
<comment type="caution">
    <text evidence="1">The sequence shown here is derived from an EMBL/GenBank/DDBJ whole genome shotgun (WGS) entry which is preliminary data.</text>
</comment>
<dbReference type="PANTHER" id="PTHR41930:SF1">
    <property type="entry name" value="DEPHOSPHO-COA KINASE"/>
    <property type="match status" value="1"/>
</dbReference>
<dbReference type="Pfam" id="PF13238">
    <property type="entry name" value="AAA_18"/>
    <property type="match status" value="1"/>
</dbReference>
<gene>
    <name evidence="1" type="ORF">LDC_0901</name>
</gene>
<dbReference type="PANTHER" id="PTHR41930">
    <property type="entry name" value="UPF0200 PROTEIN MJ1399"/>
    <property type="match status" value="1"/>
</dbReference>
<reference evidence="1" key="2">
    <citation type="journal article" date="2011" name="Microb. Ecol.">
        <title>Taxonomic and Functional Metagenomic Profiling of the Microbial Community in the Anoxic Sediment of a Sub-saline Shallow Lake (Laguna de Carrizo, Central Spain).</title>
        <authorList>
            <person name="Ferrer M."/>
            <person name="Guazzaroni M.E."/>
            <person name="Richter M."/>
            <person name="Garcia-Salamanca A."/>
            <person name="Yarza P."/>
            <person name="Suarez-Suarez A."/>
            <person name="Solano J."/>
            <person name="Alcaide M."/>
            <person name="van Dillewijn P."/>
            <person name="Molina-Henares M.A."/>
            <person name="Lopez-Cortes N."/>
            <person name="Al-Ramahi Y."/>
            <person name="Guerrero C."/>
            <person name="Acosta A."/>
            <person name="de Eugenio L.I."/>
            <person name="Martinez V."/>
            <person name="Marques S."/>
            <person name="Rojo F."/>
            <person name="Santero E."/>
            <person name="Genilloud O."/>
            <person name="Perez-Perez J."/>
            <person name="Rossello-Mora R."/>
            <person name="Ramos J.L."/>
        </authorList>
    </citation>
    <scope>NUCLEOTIDE SEQUENCE</scope>
</reference>
<dbReference type="SUPFAM" id="SSF52540">
    <property type="entry name" value="P-loop containing nucleoside triphosphate hydrolases"/>
    <property type="match status" value="1"/>
</dbReference>
<feature type="non-terminal residue" evidence="1">
    <location>
        <position position="196"/>
    </location>
</feature>
<protein>
    <recommendedName>
        <fullName evidence="2">Dephospho-CoA kinase</fullName>
    </recommendedName>
</protein>
<proteinExistence type="predicted"/>
<reference evidence="1" key="1">
    <citation type="submission" date="2010-07" db="EMBL/GenBank/DDBJ databases">
        <authorList>
            <consortium name="CONSOLIDER consortium CSD2007-00005"/>
            <person name="Guazzaroni M.-E."/>
            <person name="Richter M."/>
            <person name="Garcia-Salamanca A."/>
            <person name="Yarza P."/>
            <person name="Ferrer M."/>
        </authorList>
    </citation>
    <scope>NUCLEOTIDE SEQUENCE</scope>
</reference>
<evidence type="ECO:0008006" key="2">
    <source>
        <dbReference type="Google" id="ProtNLM"/>
    </source>
</evidence>
<sequence>MIIGLTGKNGAGKGEVANFLKERGFHYYSLSDALREEAQKRGKEITRDLLVALGNELREKEGPGCLAERIFAKLDPEKHYVIDSIRHPAEVQVFRRRNNFTLFRIHATERLRFERLRQRNRENDPKTYEEFLALEAKEAKSDQKTDQQLDQAIGMADIQLDNNGPLKELHEKIKPVLVELAQKAPRPSWDEYFMNI</sequence>
<name>D9PHA1_9ZZZZ</name>
<dbReference type="InterPro" id="IPR027417">
    <property type="entry name" value="P-loop_NTPase"/>
</dbReference>
<organism evidence="1">
    <name type="scientific">sediment metagenome</name>
    <dbReference type="NCBI Taxonomy" id="749907"/>
    <lineage>
        <taxon>unclassified sequences</taxon>
        <taxon>metagenomes</taxon>
        <taxon>ecological metagenomes</taxon>
    </lineage>
</organism>
<accession>D9PHA1</accession>